<dbReference type="PANTHER" id="PTHR43163:SF6">
    <property type="entry name" value="DIPEPTIDE TRANSPORT SYSTEM PERMEASE PROTEIN DPPB-RELATED"/>
    <property type="match status" value="1"/>
</dbReference>
<evidence type="ECO:0000256" key="4">
    <source>
        <dbReference type="ARBA" id="ARBA00022692"/>
    </source>
</evidence>
<feature type="transmembrane region" description="Helical" evidence="7">
    <location>
        <begin position="9"/>
        <end position="34"/>
    </location>
</feature>
<dbReference type="PROSITE" id="PS50928">
    <property type="entry name" value="ABC_TM1"/>
    <property type="match status" value="1"/>
</dbReference>
<dbReference type="Pfam" id="PF00528">
    <property type="entry name" value="BPD_transp_1"/>
    <property type="match status" value="1"/>
</dbReference>
<protein>
    <submittedName>
        <fullName evidence="9">ABC transporter permease</fullName>
    </submittedName>
</protein>
<evidence type="ECO:0000256" key="7">
    <source>
        <dbReference type="RuleBase" id="RU363032"/>
    </source>
</evidence>
<dbReference type="AlphaFoldDB" id="A0A938YJG8"/>
<feature type="transmembrane region" description="Helical" evidence="7">
    <location>
        <begin position="285"/>
        <end position="311"/>
    </location>
</feature>
<feature type="transmembrane region" description="Helical" evidence="7">
    <location>
        <begin position="181"/>
        <end position="198"/>
    </location>
</feature>
<dbReference type="Gene3D" id="1.10.3720.10">
    <property type="entry name" value="MetI-like"/>
    <property type="match status" value="1"/>
</dbReference>
<evidence type="ECO:0000259" key="8">
    <source>
        <dbReference type="PROSITE" id="PS50928"/>
    </source>
</evidence>
<feature type="transmembrane region" description="Helical" evidence="7">
    <location>
        <begin position="103"/>
        <end position="126"/>
    </location>
</feature>
<keyword evidence="4 7" id="KW-0812">Transmembrane</keyword>
<sequence length="318" mass="33835">MTAFVLKFILYRILSTIPVLILVTFAVFSLVLLIPGDPAVTIAGPDATVEQVAQVRERLGLNRPIIVQYWDWITGALQGDLGTSLFTSRPVSTSIADGLPVTLSLAVMALLISLLIALPTAVISAVKRGTWIDRVATVGSSLGIALPSFWLGLVFVLIFSLGLGWLPATGYVPITESPGQWLEHIILPALTLGIAGAAESTRQLRGSIIGVSQQEFIRTARSKGLREGKVIGKHIFKNASVPLVTVLGLQITALLGGAVLVEQIFGVPGLGQIAIQAVTTRDIPVIQGIVLISVLVAMISNLLVDLTYGYLNPKVRPR</sequence>
<dbReference type="CDD" id="cd06261">
    <property type="entry name" value="TM_PBP2"/>
    <property type="match status" value="1"/>
</dbReference>
<keyword evidence="3" id="KW-1003">Cell membrane</keyword>
<dbReference type="InterPro" id="IPR000515">
    <property type="entry name" value="MetI-like"/>
</dbReference>
<keyword evidence="10" id="KW-1185">Reference proteome</keyword>
<comment type="similarity">
    <text evidence="7">Belongs to the binding-protein-dependent transport system permease family.</text>
</comment>
<evidence type="ECO:0000256" key="3">
    <source>
        <dbReference type="ARBA" id="ARBA00022475"/>
    </source>
</evidence>
<proteinExistence type="inferred from homology"/>
<keyword evidence="2 7" id="KW-0813">Transport</keyword>
<keyword evidence="5 7" id="KW-1133">Transmembrane helix</keyword>
<organism evidence="9 10">
    <name type="scientific">Nakamurella leprariae</name>
    <dbReference type="NCBI Taxonomy" id="2803911"/>
    <lineage>
        <taxon>Bacteria</taxon>
        <taxon>Bacillati</taxon>
        <taxon>Actinomycetota</taxon>
        <taxon>Actinomycetes</taxon>
        <taxon>Nakamurellales</taxon>
        <taxon>Nakamurellaceae</taxon>
        <taxon>Nakamurella</taxon>
    </lineage>
</organism>
<feature type="domain" description="ABC transmembrane type-1" evidence="8">
    <location>
        <begin position="99"/>
        <end position="304"/>
    </location>
</feature>
<dbReference type="InterPro" id="IPR035906">
    <property type="entry name" value="MetI-like_sf"/>
</dbReference>
<evidence type="ECO:0000256" key="5">
    <source>
        <dbReference type="ARBA" id="ARBA00022989"/>
    </source>
</evidence>
<evidence type="ECO:0000256" key="1">
    <source>
        <dbReference type="ARBA" id="ARBA00004651"/>
    </source>
</evidence>
<dbReference type="EMBL" id="JAERWK010000021">
    <property type="protein sequence ID" value="MBM9468920.1"/>
    <property type="molecule type" value="Genomic_DNA"/>
</dbReference>
<dbReference type="RefSeq" id="WP_205261877.1">
    <property type="nucleotide sequence ID" value="NZ_JAERWK010000021.1"/>
</dbReference>
<feature type="transmembrane region" description="Helical" evidence="7">
    <location>
        <begin position="138"/>
        <end position="161"/>
    </location>
</feature>
<dbReference type="Proteomes" id="UP000663792">
    <property type="component" value="Unassembled WGS sequence"/>
</dbReference>
<dbReference type="InterPro" id="IPR045621">
    <property type="entry name" value="BPD_transp_1_N"/>
</dbReference>
<name>A0A938YJG8_9ACTN</name>
<reference evidence="9" key="1">
    <citation type="submission" date="2021-01" db="EMBL/GenBank/DDBJ databases">
        <title>YIM 132084 draft genome.</title>
        <authorList>
            <person name="An D."/>
        </authorList>
    </citation>
    <scope>NUCLEOTIDE SEQUENCE</scope>
    <source>
        <strain evidence="9">YIM 132084</strain>
    </source>
</reference>
<accession>A0A938YJG8</accession>
<feature type="transmembrane region" description="Helical" evidence="7">
    <location>
        <begin position="243"/>
        <end position="265"/>
    </location>
</feature>
<comment type="caution">
    <text evidence="9">The sequence shown here is derived from an EMBL/GenBank/DDBJ whole genome shotgun (WGS) entry which is preliminary data.</text>
</comment>
<dbReference type="SUPFAM" id="SSF161098">
    <property type="entry name" value="MetI-like"/>
    <property type="match status" value="1"/>
</dbReference>
<evidence type="ECO:0000256" key="2">
    <source>
        <dbReference type="ARBA" id="ARBA00022448"/>
    </source>
</evidence>
<dbReference type="PANTHER" id="PTHR43163">
    <property type="entry name" value="DIPEPTIDE TRANSPORT SYSTEM PERMEASE PROTEIN DPPB-RELATED"/>
    <property type="match status" value="1"/>
</dbReference>
<dbReference type="GO" id="GO:0005886">
    <property type="term" value="C:plasma membrane"/>
    <property type="evidence" value="ECO:0007669"/>
    <property type="project" value="UniProtKB-SubCell"/>
</dbReference>
<dbReference type="GO" id="GO:0055085">
    <property type="term" value="P:transmembrane transport"/>
    <property type="evidence" value="ECO:0007669"/>
    <property type="project" value="InterPro"/>
</dbReference>
<comment type="subcellular location">
    <subcellularLocation>
        <location evidence="1 7">Cell membrane</location>
        <topology evidence="1 7">Multi-pass membrane protein</topology>
    </subcellularLocation>
</comment>
<dbReference type="Pfam" id="PF19300">
    <property type="entry name" value="BPD_transp_1_N"/>
    <property type="match status" value="1"/>
</dbReference>
<gene>
    <name evidence="9" type="ORF">JL106_16670</name>
</gene>
<evidence type="ECO:0000313" key="9">
    <source>
        <dbReference type="EMBL" id="MBM9468920.1"/>
    </source>
</evidence>
<keyword evidence="6 7" id="KW-0472">Membrane</keyword>
<evidence type="ECO:0000256" key="6">
    <source>
        <dbReference type="ARBA" id="ARBA00023136"/>
    </source>
</evidence>
<evidence type="ECO:0000313" key="10">
    <source>
        <dbReference type="Proteomes" id="UP000663792"/>
    </source>
</evidence>